<comment type="similarity">
    <text evidence="1">Belongs to the G-protein coupled receptor 2 family. LN-TM7 subfamily.</text>
</comment>
<dbReference type="Proteomes" id="UP001154078">
    <property type="component" value="Chromosome 4"/>
</dbReference>
<evidence type="ECO:0000256" key="2">
    <source>
        <dbReference type="ARBA" id="ARBA00022734"/>
    </source>
</evidence>
<dbReference type="Gene3D" id="2.60.120.740">
    <property type="match status" value="2"/>
</dbReference>
<protein>
    <recommendedName>
        <fullName evidence="3">SUEL-type lectin domain-containing protein</fullName>
    </recommendedName>
</protein>
<dbReference type="PANTHER" id="PTHR46780">
    <property type="entry name" value="PROTEIN EVA-1"/>
    <property type="match status" value="1"/>
</dbReference>
<proteinExistence type="inferred from homology"/>
<dbReference type="Pfam" id="PF02140">
    <property type="entry name" value="SUEL_Lectin"/>
    <property type="match status" value="2"/>
</dbReference>
<evidence type="ECO:0000259" key="3">
    <source>
        <dbReference type="PROSITE" id="PS50228"/>
    </source>
</evidence>
<name>A0A9P0FGF7_BRAAE</name>
<dbReference type="GO" id="GO:0030246">
    <property type="term" value="F:carbohydrate binding"/>
    <property type="evidence" value="ECO:0007669"/>
    <property type="project" value="UniProtKB-KW"/>
</dbReference>
<feature type="domain" description="SUEL-type lectin" evidence="3">
    <location>
        <begin position="60"/>
        <end position="146"/>
    </location>
</feature>
<feature type="domain" description="SUEL-type lectin" evidence="3">
    <location>
        <begin position="162"/>
        <end position="248"/>
    </location>
</feature>
<dbReference type="EMBL" id="OV121135">
    <property type="protein sequence ID" value="CAH0555605.1"/>
    <property type="molecule type" value="Genomic_DNA"/>
</dbReference>
<keyword evidence="2" id="KW-0430">Lectin</keyword>
<evidence type="ECO:0000313" key="5">
    <source>
        <dbReference type="Proteomes" id="UP001154078"/>
    </source>
</evidence>
<dbReference type="OrthoDB" id="1100386at2759"/>
<dbReference type="FunFam" id="2.60.120.740:FF:000001">
    <property type="entry name" value="Adhesion G protein-coupled receptor L2"/>
    <property type="match status" value="1"/>
</dbReference>
<organism evidence="4 5">
    <name type="scientific">Brassicogethes aeneus</name>
    <name type="common">Rape pollen beetle</name>
    <name type="synonym">Meligethes aeneus</name>
    <dbReference type="NCBI Taxonomy" id="1431903"/>
    <lineage>
        <taxon>Eukaryota</taxon>
        <taxon>Metazoa</taxon>
        <taxon>Ecdysozoa</taxon>
        <taxon>Arthropoda</taxon>
        <taxon>Hexapoda</taxon>
        <taxon>Insecta</taxon>
        <taxon>Pterygota</taxon>
        <taxon>Neoptera</taxon>
        <taxon>Endopterygota</taxon>
        <taxon>Coleoptera</taxon>
        <taxon>Polyphaga</taxon>
        <taxon>Cucujiformia</taxon>
        <taxon>Nitidulidae</taxon>
        <taxon>Meligethinae</taxon>
        <taxon>Brassicogethes</taxon>
    </lineage>
</organism>
<dbReference type="PROSITE" id="PS50228">
    <property type="entry name" value="SUEL_LECTIN"/>
    <property type="match status" value="2"/>
</dbReference>
<sequence length="251" mass="27621">MYISYIYPALYKLQNIVNFWVEIKMDIPLILLLLGLVFNLTKALQLGTCANSSRIYSKFSCENKPLTLSCPKDTVIKISSAQYGRTKTSICPGNMPNQTCKAPSSKRLVSEACSGKNECTIAASNTVFGDPCPTTEKYLEVNYCCETPYPVGCDTAPQVETACGSTFLSLKCQVGKLNILSANYGRTDTITCPYGTIQTTNCHADNSTSIVSKWCNGKSECYTLAHPYIFGDPCNGTFKYLFAKFCCKLDE</sequence>
<dbReference type="AlphaFoldDB" id="A0A9P0FGF7"/>
<dbReference type="InterPro" id="IPR000922">
    <property type="entry name" value="Lectin_gal-bd_dom"/>
</dbReference>
<dbReference type="InterPro" id="IPR043159">
    <property type="entry name" value="Lectin_gal-bd_sf"/>
</dbReference>
<evidence type="ECO:0000313" key="4">
    <source>
        <dbReference type="EMBL" id="CAH0555605.1"/>
    </source>
</evidence>
<keyword evidence="5" id="KW-1185">Reference proteome</keyword>
<reference evidence="4" key="1">
    <citation type="submission" date="2021-12" db="EMBL/GenBank/DDBJ databases">
        <authorList>
            <person name="King R."/>
        </authorList>
    </citation>
    <scope>NUCLEOTIDE SEQUENCE</scope>
</reference>
<evidence type="ECO:0000256" key="1">
    <source>
        <dbReference type="ARBA" id="ARBA00010933"/>
    </source>
</evidence>
<accession>A0A9P0FGF7</accession>
<gene>
    <name evidence="4" type="ORF">MELIAE_LOCUS6944</name>
</gene>
<dbReference type="CDD" id="cd22827">
    <property type="entry name" value="Gal_Rha_Lectin_SUL-I-like"/>
    <property type="match status" value="2"/>
</dbReference>